<organism evidence="1 2">
    <name type="scientific">Rhizobium oryzicola</name>
    <dbReference type="NCBI Taxonomy" id="1232668"/>
    <lineage>
        <taxon>Bacteria</taxon>
        <taxon>Pseudomonadati</taxon>
        <taxon>Pseudomonadota</taxon>
        <taxon>Alphaproteobacteria</taxon>
        <taxon>Hyphomicrobiales</taxon>
        <taxon>Rhizobiaceae</taxon>
        <taxon>Rhizobium/Agrobacterium group</taxon>
        <taxon>Rhizobium</taxon>
    </lineage>
</organism>
<sequence>MNALVQAKTAEQQDLRRHRAVKMGWGETLALLDAAANVRLGCRPVTFVNRSMVARALLDRRCRSLLARRILLPSDRLAAVGLQFMSPRKAWAAFEPGQLVRSFLTYMQEGRKIALVGGDRQRLERAGNALAKHAPWHSFTVIVLPENLDRHGRSHSDEILERADCDILLVDSADWQSEVRLDSFLAFRHDGLVLHAGRVFDT</sequence>
<dbReference type="EMBL" id="JAUKWQ010000001">
    <property type="protein sequence ID" value="MDO1581046.1"/>
    <property type="molecule type" value="Genomic_DNA"/>
</dbReference>
<dbReference type="Proteomes" id="UP001169006">
    <property type="component" value="Unassembled WGS sequence"/>
</dbReference>
<dbReference type="RefSeq" id="WP_302075180.1">
    <property type="nucleotide sequence ID" value="NZ_JAUKWQ010000001.1"/>
</dbReference>
<comment type="caution">
    <text evidence="1">The sequence shown here is derived from an EMBL/GenBank/DDBJ whole genome shotgun (WGS) entry which is preliminary data.</text>
</comment>
<proteinExistence type="predicted"/>
<name>A0ABT8SRT7_9HYPH</name>
<evidence type="ECO:0000313" key="1">
    <source>
        <dbReference type="EMBL" id="MDO1581046.1"/>
    </source>
</evidence>
<evidence type="ECO:0000313" key="2">
    <source>
        <dbReference type="Proteomes" id="UP001169006"/>
    </source>
</evidence>
<accession>A0ABT8SRT7</accession>
<keyword evidence="2" id="KW-1185">Reference proteome</keyword>
<reference evidence="1" key="2">
    <citation type="submission" date="2023-07" db="EMBL/GenBank/DDBJ databases">
        <authorList>
            <person name="Sun H."/>
        </authorList>
    </citation>
    <scope>NUCLEOTIDE SEQUENCE</scope>
    <source>
        <strain evidence="1">05753</strain>
    </source>
</reference>
<gene>
    <name evidence="1" type="ORF">Q2T52_02965</name>
</gene>
<reference evidence="1" key="1">
    <citation type="journal article" date="2015" name="Int. J. Syst. Evol. Microbiol.">
        <title>Rhizobium oryzicola sp. nov., potential plant-growth-promoting endophytic bacteria isolated from rice roots.</title>
        <authorList>
            <person name="Zhang X.X."/>
            <person name="Gao J.S."/>
            <person name="Cao Y.H."/>
            <person name="Sheirdil R.A."/>
            <person name="Wang X.C."/>
            <person name="Zhang L."/>
        </authorList>
    </citation>
    <scope>NUCLEOTIDE SEQUENCE</scope>
    <source>
        <strain evidence="1">05753</strain>
    </source>
</reference>
<protein>
    <submittedName>
        <fullName evidence="1">Uncharacterized protein</fullName>
    </submittedName>
</protein>